<evidence type="ECO:0000256" key="5">
    <source>
        <dbReference type="ARBA" id="ARBA00022500"/>
    </source>
</evidence>
<dbReference type="InterPro" id="IPR005503">
    <property type="entry name" value="FliL"/>
</dbReference>
<dbReference type="GO" id="GO:0071978">
    <property type="term" value="P:bacterial-type flagellum-dependent swarming motility"/>
    <property type="evidence" value="ECO:0007669"/>
    <property type="project" value="TreeGrafter"/>
</dbReference>
<dbReference type="EMBL" id="MDTQ01000001">
    <property type="protein sequence ID" value="ODC02363.1"/>
    <property type="molecule type" value="Genomic_DNA"/>
</dbReference>
<dbReference type="GO" id="GO:0006935">
    <property type="term" value="P:chemotaxis"/>
    <property type="evidence" value="ECO:0007669"/>
    <property type="project" value="UniProtKB-KW"/>
</dbReference>
<feature type="signal peptide" evidence="11">
    <location>
        <begin position="1"/>
        <end position="21"/>
    </location>
</feature>
<evidence type="ECO:0000313" key="12">
    <source>
        <dbReference type="EMBL" id="ODC02363.1"/>
    </source>
</evidence>
<proteinExistence type="inferred from homology"/>
<accession>A0A1E2V625</accession>
<dbReference type="PANTHER" id="PTHR35091:SF2">
    <property type="entry name" value="FLAGELLAR PROTEIN FLIL"/>
    <property type="match status" value="1"/>
</dbReference>
<name>A0A1E2V625_9GAMM</name>
<sequence>MRKLLLLGLIALLLPVVPAHAEEEGENNIHYVALEPSFVTNYGGPGRLKYLKVDVTLVTETPEQQAALEHEMPEARNILVMLFSQQSDAEVTTPDGQDDLRAKALKALQDRFKELVNDPVVQDVLFTNLIYQK</sequence>
<comment type="function">
    <text evidence="1 10">Controls the rotational direction of flagella during chemotaxis.</text>
</comment>
<comment type="similarity">
    <text evidence="3 10">Belongs to the FliL family.</text>
</comment>
<dbReference type="RefSeq" id="WP_068996748.1">
    <property type="nucleotide sequence ID" value="NZ_MDTQ01000001.1"/>
</dbReference>
<keyword evidence="10" id="KW-0997">Cell inner membrane</keyword>
<evidence type="ECO:0000256" key="10">
    <source>
        <dbReference type="RuleBase" id="RU364125"/>
    </source>
</evidence>
<keyword evidence="5 10" id="KW-0145">Chemotaxis</keyword>
<dbReference type="GO" id="GO:0005886">
    <property type="term" value="C:plasma membrane"/>
    <property type="evidence" value="ECO:0007669"/>
    <property type="project" value="UniProtKB-SubCell"/>
</dbReference>
<evidence type="ECO:0000256" key="7">
    <source>
        <dbReference type="ARBA" id="ARBA00022779"/>
    </source>
</evidence>
<evidence type="ECO:0000256" key="8">
    <source>
        <dbReference type="ARBA" id="ARBA00022989"/>
    </source>
</evidence>
<keyword evidence="13" id="KW-1185">Reference proteome</keyword>
<evidence type="ECO:0000256" key="3">
    <source>
        <dbReference type="ARBA" id="ARBA00008281"/>
    </source>
</evidence>
<keyword evidence="7 10" id="KW-0283">Flagellar rotation</keyword>
<evidence type="ECO:0000256" key="1">
    <source>
        <dbReference type="ARBA" id="ARBA00002254"/>
    </source>
</evidence>
<dbReference type="GO" id="GO:0009425">
    <property type="term" value="C:bacterial-type flagellum basal body"/>
    <property type="evidence" value="ECO:0007669"/>
    <property type="project" value="InterPro"/>
</dbReference>
<keyword evidence="11" id="KW-0732">Signal</keyword>
<reference evidence="12 13" key="1">
    <citation type="submission" date="2016-08" db="EMBL/GenBank/DDBJ databases">
        <authorList>
            <person name="Seilhamer J.J."/>
        </authorList>
    </citation>
    <scope>NUCLEOTIDE SEQUENCE [LARGE SCALE GENOMIC DNA]</scope>
    <source>
        <strain evidence="12 13">PH27A</strain>
    </source>
</reference>
<evidence type="ECO:0000256" key="2">
    <source>
        <dbReference type="ARBA" id="ARBA00004162"/>
    </source>
</evidence>
<evidence type="ECO:0000256" key="9">
    <source>
        <dbReference type="ARBA" id="ARBA00023136"/>
    </source>
</evidence>
<evidence type="ECO:0000313" key="13">
    <source>
        <dbReference type="Proteomes" id="UP000094291"/>
    </source>
</evidence>
<gene>
    <name evidence="12" type="ORF">BFW38_01210</name>
</gene>
<evidence type="ECO:0000256" key="6">
    <source>
        <dbReference type="ARBA" id="ARBA00022692"/>
    </source>
</evidence>
<evidence type="ECO:0000256" key="4">
    <source>
        <dbReference type="ARBA" id="ARBA00022475"/>
    </source>
</evidence>
<dbReference type="Pfam" id="PF03748">
    <property type="entry name" value="FliL"/>
    <property type="match status" value="1"/>
</dbReference>
<keyword evidence="8" id="KW-1133">Transmembrane helix</keyword>
<keyword evidence="6" id="KW-0812">Transmembrane</keyword>
<feature type="chain" id="PRO_5009119594" description="Flagellar protein FliL" evidence="11">
    <location>
        <begin position="22"/>
        <end position="133"/>
    </location>
</feature>
<evidence type="ECO:0000256" key="11">
    <source>
        <dbReference type="SAM" id="SignalP"/>
    </source>
</evidence>
<comment type="subcellular location">
    <subcellularLocation>
        <location evidence="10">Cell inner membrane</location>
    </subcellularLocation>
    <subcellularLocation>
        <location evidence="2">Cell membrane</location>
        <topology evidence="2">Single-pass membrane protein</topology>
    </subcellularLocation>
</comment>
<dbReference type="STRING" id="197479.BFW38_01210"/>
<protein>
    <recommendedName>
        <fullName evidence="10">Flagellar protein FliL</fullName>
    </recommendedName>
</protein>
<dbReference type="PANTHER" id="PTHR35091">
    <property type="entry name" value="FLAGELLAR PROTEIN FLIL"/>
    <property type="match status" value="1"/>
</dbReference>
<comment type="caution">
    <text evidence="12">The sequence shown here is derived from an EMBL/GenBank/DDBJ whole genome shotgun (WGS) entry which is preliminary data.</text>
</comment>
<keyword evidence="9 10" id="KW-0472">Membrane</keyword>
<organism evidence="12 13">
    <name type="scientific">Terasakiispira papahanaumokuakeensis</name>
    <dbReference type="NCBI Taxonomy" id="197479"/>
    <lineage>
        <taxon>Bacteria</taxon>
        <taxon>Pseudomonadati</taxon>
        <taxon>Pseudomonadota</taxon>
        <taxon>Gammaproteobacteria</taxon>
        <taxon>Oceanospirillales</taxon>
        <taxon>Terasakiispira</taxon>
    </lineage>
</organism>
<keyword evidence="4" id="KW-1003">Cell membrane</keyword>
<dbReference type="AlphaFoldDB" id="A0A1E2V625"/>
<dbReference type="Proteomes" id="UP000094291">
    <property type="component" value="Unassembled WGS sequence"/>
</dbReference>